<dbReference type="Pfam" id="PF04239">
    <property type="entry name" value="DUF421"/>
    <property type="match status" value="1"/>
</dbReference>
<dbReference type="PATRIC" id="fig|281456.6.peg.2942"/>
<sequence>MLIVIIRTLILFVFVATAMRIMGKREIGQLQPYELVIAIMLSELAAIPMENTGIPLLNGITPILTLLMAQVVLSYISLKSSRARAVICGTPSVLIENGKIKEKELARLRYNINDLLEQLRVKNVPNISDVEFAILETSGQLSVIPKSQKRPIVPEDMNLPTKYEGLPYTLIVDGEIMYKNLAKLNLDVAWLKQQLNSFGIADPKQVLFASLDTQGNLYYQKKS</sequence>
<dbReference type="PANTHER" id="PTHR34582">
    <property type="entry name" value="UPF0702 TRANSMEMBRANE PROTEIN YCAP"/>
    <property type="match status" value="1"/>
</dbReference>
<proteinExistence type="inferred from homology"/>
<dbReference type="InterPro" id="IPR023090">
    <property type="entry name" value="UPF0702_alpha/beta_dom_sf"/>
</dbReference>
<feature type="transmembrane region" description="Helical" evidence="7">
    <location>
        <begin position="60"/>
        <end position="78"/>
    </location>
</feature>
<keyword evidence="6 7" id="KW-0472">Membrane</keyword>
<keyword evidence="4 7" id="KW-0812">Transmembrane</keyword>
<evidence type="ECO:0000256" key="5">
    <source>
        <dbReference type="ARBA" id="ARBA00022989"/>
    </source>
</evidence>
<evidence type="ECO:0000256" key="7">
    <source>
        <dbReference type="SAM" id="Phobius"/>
    </source>
</evidence>
<dbReference type="GO" id="GO:0005886">
    <property type="term" value="C:plasma membrane"/>
    <property type="evidence" value="ECO:0007669"/>
    <property type="project" value="UniProtKB-SubCell"/>
</dbReference>
<keyword evidence="3" id="KW-1003">Cell membrane</keyword>
<reference evidence="10" key="1">
    <citation type="submission" date="2015-07" db="EMBL/GenBank/DDBJ databases">
        <title>Complete Genome of Thermincola ferriacetica strain Z-0001T.</title>
        <authorList>
            <person name="Lusk B."/>
            <person name="Badalamenti J.P."/>
            <person name="Parameswaran P."/>
            <person name="Bond D.R."/>
            <person name="Torres C.I."/>
        </authorList>
    </citation>
    <scope>NUCLEOTIDE SEQUENCE [LARGE SCALE GENOMIC DNA]</scope>
    <source>
        <strain evidence="10">Z-0001</strain>
    </source>
</reference>
<feature type="domain" description="YetF C-terminal" evidence="8">
    <location>
        <begin position="79"/>
        <end position="211"/>
    </location>
</feature>
<organism evidence="9 10">
    <name type="scientific">Thermincola ferriacetica</name>
    <dbReference type="NCBI Taxonomy" id="281456"/>
    <lineage>
        <taxon>Bacteria</taxon>
        <taxon>Bacillati</taxon>
        <taxon>Bacillota</taxon>
        <taxon>Clostridia</taxon>
        <taxon>Eubacteriales</taxon>
        <taxon>Thermincolaceae</taxon>
        <taxon>Thermincola</taxon>
    </lineage>
</organism>
<evidence type="ECO:0000256" key="4">
    <source>
        <dbReference type="ARBA" id="ARBA00022692"/>
    </source>
</evidence>
<gene>
    <name evidence="9" type="ORF">Tfer_2820</name>
</gene>
<evidence type="ECO:0000256" key="6">
    <source>
        <dbReference type="ARBA" id="ARBA00023136"/>
    </source>
</evidence>
<evidence type="ECO:0000256" key="1">
    <source>
        <dbReference type="ARBA" id="ARBA00004651"/>
    </source>
</evidence>
<dbReference type="Proteomes" id="UP000037175">
    <property type="component" value="Unassembled WGS sequence"/>
</dbReference>
<evidence type="ECO:0000259" key="8">
    <source>
        <dbReference type="Pfam" id="PF04239"/>
    </source>
</evidence>
<feature type="transmembrane region" description="Helical" evidence="7">
    <location>
        <begin position="6"/>
        <end position="23"/>
    </location>
</feature>
<evidence type="ECO:0000256" key="2">
    <source>
        <dbReference type="ARBA" id="ARBA00006448"/>
    </source>
</evidence>
<evidence type="ECO:0000313" key="9">
    <source>
        <dbReference type="EMBL" id="KNZ68645.1"/>
    </source>
</evidence>
<accession>A0A0L6VZE8</accession>
<name>A0A0L6VZE8_9FIRM</name>
<dbReference type="RefSeq" id="WP_013119328.1">
    <property type="nucleotide sequence ID" value="NZ_LGTE01000025.1"/>
</dbReference>
<comment type="similarity">
    <text evidence="2">Belongs to the UPF0702 family.</text>
</comment>
<dbReference type="PANTHER" id="PTHR34582:SF6">
    <property type="entry name" value="UPF0702 TRANSMEMBRANE PROTEIN YCAP"/>
    <property type="match status" value="1"/>
</dbReference>
<dbReference type="EMBL" id="LGTE01000025">
    <property type="protein sequence ID" value="KNZ68645.1"/>
    <property type="molecule type" value="Genomic_DNA"/>
</dbReference>
<protein>
    <recommendedName>
        <fullName evidence="8">YetF C-terminal domain-containing protein</fullName>
    </recommendedName>
</protein>
<dbReference type="AlphaFoldDB" id="A0A0L6VZE8"/>
<evidence type="ECO:0000313" key="10">
    <source>
        <dbReference type="Proteomes" id="UP000037175"/>
    </source>
</evidence>
<dbReference type="Gene3D" id="3.30.240.20">
    <property type="entry name" value="bsu07140 like domains"/>
    <property type="match status" value="2"/>
</dbReference>
<comment type="subcellular location">
    <subcellularLocation>
        <location evidence="1">Cell membrane</location>
        <topology evidence="1">Multi-pass membrane protein</topology>
    </subcellularLocation>
</comment>
<keyword evidence="5 7" id="KW-1133">Transmembrane helix</keyword>
<dbReference type="InterPro" id="IPR007353">
    <property type="entry name" value="DUF421"/>
</dbReference>
<keyword evidence="10" id="KW-1185">Reference proteome</keyword>
<comment type="caution">
    <text evidence="9">The sequence shown here is derived from an EMBL/GenBank/DDBJ whole genome shotgun (WGS) entry which is preliminary data.</text>
</comment>
<evidence type="ECO:0000256" key="3">
    <source>
        <dbReference type="ARBA" id="ARBA00022475"/>
    </source>
</evidence>